<name>A0A5C6CFX4_9BACT</name>
<evidence type="ECO:0000313" key="2">
    <source>
        <dbReference type="EMBL" id="TWU23843.1"/>
    </source>
</evidence>
<accession>A0A5C6CFX4</accession>
<proteinExistence type="predicted"/>
<keyword evidence="3" id="KW-1185">Reference proteome</keyword>
<dbReference type="RefSeq" id="WP_146452314.1">
    <property type="nucleotide sequence ID" value="NZ_SJPS01000006.1"/>
</dbReference>
<dbReference type="OrthoDB" id="292074at2"/>
<feature type="compositionally biased region" description="Basic and acidic residues" evidence="1">
    <location>
        <begin position="121"/>
        <end position="136"/>
    </location>
</feature>
<evidence type="ECO:0000256" key="1">
    <source>
        <dbReference type="SAM" id="MobiDB-lite"/>
    </source>
</evidence>
<evidence type="ECO:0000313" key="3">
    <source>
        <dbReference type="Proteomes" id="UP000318437"/>
    </source>
</evidence>
<reference evidence="2 3" key="1">
    <citation type="submission" date="2019-02" db="EMBL/GenBank/DDBJ databases">
        <title>Deep-cultivation of Planctomycetes and their phenomic and genomic characterization uncovers novel biology.</title>
        <authorList>
            <person name="Wiegand S."/>
            <person name="Jogler M."/>
            <person name="Boedeker C."/>
            <person name="Pinto D."/>
            <person name="Vollmers J."/>
            <person name="Rivas-Marin E."/>
            <person name="Kohn T."/>
            <person name="Peeters S.H."/>
            <person name="Heuer A."/>
            <person name="Rast P."/>
            <person name="Oberbeckmann S."/>
            <person name="Bunk B."/>
            <person name="Jeske O."/>
            <person name="Meyerdierks A."/>
            <person name="Storesund J.E."/>
            <person name="Kallscheuer N."/>
            <person name="Luecker S."/>
            <person name="Lage O.M."/>
            <person name="Pohl T."/>
            <person name="Merkel B.J."/>
            <person name="Hornburger P."/>
            <person name="Mueller R.-W."/>
            <person name="Bruemmer F."/>
            <person name="Labrenz M."/>
            <person name="Spormann A.M."/>
            <person name="Op Den Camp H."/>
            <person name="Overmann J."/>
            <person name="Amann R."/>
            <person name="Jetten M.S.M."/>
            <person name="Mascher T."/>
            <person name="Medema M.H."/>
            <person name="Devos D.P."/>
            <person name="Kaster A.-K."/>
            <person name="Ovreas L."/>
            <person name="Rohde M."/>
            <person name="Galperin M.Y."/>
            <person name="Jogler C."/>
        </authorList>
    </citation>
    <scope>NUCLEOTIDE SEQUENCE [LARGE SCALE GENOMIC DNA]</scope>
    <source>
        <strain evidence="2 3">Pla144</strain>
    </source>
</reference>
<gene>
    <name evidence="2" type="ORF">Pla144_40200</name>
</gene>
<sequence length="276" mass="31847">MARSRNIKPGFFSNEMLVSLPFPARLLFIGLWTIADREGRLEDRPLKIKMQIFPGDDVDVDAALNQLASGEDPLIVRYVREGISIIQVVKWQNHQRPHHQEAASVLPSMEDTSHQGTNSTRTKERSDTHEPAKRSIEGISNQESVTSNQESDRRESGESSTNPRKPKVFEPIDMQLAEWMWDKIKLLQPDRSPPKLESWAEDFRLMREIDKRDEPGIRKLFEWVNQDPFWQINVLSPKKLREKWDDLELKRRAASLPNNTRPATGESAEPTGSLFK</sequence>
<protein>
    <submittedName>
        <fullName evidence="2">Uncharacterized protein</fullName>
    </submittedName>
</protein>
<feature type="region of interest" description="Disordered" evidence="1">
    <location>
        <begin position="252"/>
        <end position="276"/>
    </location>
</feature>
<comment type="caution">
    <text evidence="2">The sequence shown here is derived from an EMBL/GenBank/DDBJ whole genome shotgun (WGS) entry which is preliminary data.</text>
</comment>
<feature type="region of interest" description="Disordered" evidence="1">
    <location>
        <begin position="96"/>
        <end position="169"/>
    </location>
</feature>
<feature type="compositionally biased region" description="Polar residues" evidence="1">
    <location>
        <begin position="138"/>
        <end position="149"/>
    </location>
</feature>
<dbReference type="Proteomes" id="UP000318437">
    <property type="component" value="Unassembled WGS sequence"/>
</dbReference>
<organism evidence="2 3">
    <name type="scientific">Bythopirellula polymerisocia</name>
    <dbReference type="NCBI Taxonomy" id="2528003"/>
    <lineage>
        <taxon>Bacteria</taxon>
        <taxon>Pseudomonadati</taxon>
        <taxon>Planctomycetota</taxon>
        <taxon>Planctomycetia</taxon>
        <taxon>Pirellulales</taxon>
        <taxon>Lacipirellulaceae</taxon>
        <taxon>Bythopirellula</taxon>
    </lineage>
</organism>
<dbReference type="EMBL" id="SJPS01000006">
    <property type="protein sequence ID" value="TWU23843.1"/>
    <property type="molecule type" value="Genomic_DNA"/>
</dbReference>
<dbReference type="AlphaFoldDB" id="A0A5C6CFX4"/>